<dbReference type="AlphaFoldDB" id="A0AAV4WPZ4"/>
<proteinExistence type="predicted"/>
<reference evidence="2 3" key="1">
    <citation type="submission" date="2021-06" db="EMBL/GenBank/DDBJ databases">
        <title>Caerostris extrusa draft genome.</title>
        <authorList>
            <person name="Kono N."/>
            <person name="Arakawa K."/>
        </authorList>
    </citation>
    <scope>NUCLEOTIDE SEQUENCE [LARGE SCALE GENOMIC DNA]</scope>
</reference>
<gene>
    <name evidence="2" type="ORF">CEXT_639061</name>
</gene>
<evidence type="ECO:0000313" key="3">
    <source>
        <dbReference type="Proteomes" id="UP001054945"/>
    </source>
</evidence>
<feature type="compositionally biased region" description="Polar residues" evidence="1">
    <location>
        <begin position="20"/>
        <end position="32"/>
    </location>
</feature>
<evidence type="ECO:0000256" key="1">
    <source>
        <dbReference type="SAM" id="MobiDB-lite"/>
    </source>
</evidence>
<keyword evidence="3" id="KW-1185">Reference proteome</keyword>
<organism evidence="2 3">
    <name type="scientific">Caerostris extrusa</name>
    <name type="common">Bark spider</name>
    <name type="synonym">Caerostris bankana</name>
    <dbReference type="NCBI Taxonomy" id="172846"/>
    <lineage>
        <taxon>Eukaryota</taxon>
        <taxon>Metazoa</taxon>
        <taxon>Ecdysozoa</taxon>
        <taxon>Arthropoda</taxon>
        <taxon>Chelicerata</taxon>
        <taxon>Arachnida</taxon>
        <taxon>Araneae</taxon>
        <taxon>Araneomorphae</taxon>
        <taxon>Entelegynae</taxon>
        <taxon>Araneoidea</taxon>
        <taxon>Araneidae</taxon>
        <taxon>Caerostris</taxon>
    </lineage>
</organism>
<dbReference type="EMBL" id="BPLR01016405">
    <property type="protein sequence ID" value="GIY83610.1"/>
    <property type="molecule type" value="Genomic_DNA"/>
</dbReference>
<evidence type="ECO:0000313" key="2">
    <source>
        <dbReference type="EMBL" id="GIY83610.1"/>
    </source>
</evidence>
<protein>
    <submittedName>
        <fullName evidence="2">Uncharacterized protein</fullName>
    </submittedName>
</protein>
<sequence length="85" mass="9240">MRVTAPDPKSSHFPIREPQQIDTCSETESPSTKHLPGSNMKEWGAKISARPSAQTISGPIENSIRKADGLLRSSEQEGEAVKNPL</sequence>
<accession>A0AAV4WPZ4</accession>
<comment type="caution">
    <text evidence="2">The sequence shown here is derived from an EMBL/GenBank/DDBJ whole genome shotgun (WGS) entry which is preliminary data.</text>
</comment>
<dbReference type="Proteomes" id="UP001054945">
    <property type="component" value="Unassembled WGS sequence"/>
</dbReference>
<name>A0AAV4WPZ4_CAEEX</name>
<feature type="region of interest" description="Disordered" evidence="1">
    <location>
        <begin position="1"/>
        <end position="39"/>
    </location>
</feature>